<evidence type="ECO:0000313" key="5">
    <source>
        <dbReference type="EMBL" id="MFD1675895.1"/>
    </source>
</evidence>
<dbReference type="Pfam" id="PF12833">
    <property type="entry name" value="HTH_18"/>
    <property type="match status" value="1"/>
</dbReference>
<dbReference type="SMART" id="SM00342">
    <property type="entry name" value="HTH_ARAC"/>
    <property type="match status" value="1"/>
</dbReference>
<dbReference type="Gene3D" id="1.10.10.60">
    <property type="entry name" value="Homeodomain-like"/>
    <property type="match status" value="2"/>
</dbReference>
<keyword evidence="1" id="KW-0805">Transcription regulation</keyword>
<proteinExistence type="predicted"/>
<keyword evidence="6" id="KW-1185">Reference proteome</keyword>
<keyword evidence="3" id="KW-0804">Transcription</keyword>
<feature type="domain" description="HTH araC/xylS-type" evidence="4">
    <location>
        <begin position="175"/>
        <end position="272"/>
    </location>
</feature>
<dbReference type="InterPro" id="IPR037923">
    <property type="entry name" value="HTH-like"/>
</dbReference>
<dbReference type="PANTHER" id="PTHR43280:SF28">
    <property type="entry name" value="HTH-TYPE TRANSCRIPTIONAL ACTIVATOR RHAS"/>
    <property type="match status" value="1"/>
</dbReference>
<dbReference type="Proteomes" id="UP001597079">
    <property type="component" value="Unassembled WGS sequence"/>
</dbReference>
<dbReference type="Gene3D" id="2.60.120.280">
    <property type="entry name" value="Regulatory protein AraC"/>
    <property type="match status" value="1"/>
</dbReference>
<gene>
    <name evidence="5" type="ORF">ACFSB2_14420</name>
</gene>
<dbReference type="PANTHER" id="PTHR43280">
    <property type="entry name" value="ARAC-FAMILY TRANSCRIPTIONAL REGULATOR"/>
    <property type="match status" value="1"/>
</dbReference>
<accession>A0ABW4JL47</accession>
<evidence type="ECO:0000259" key="4">
    <source>
        <dbReference type="PROSITE" id="PS01124"/>
    </source>
</evidence>
<dbReference type="InterPro" id="IPR018062">
    <property type="entry name" value="HTH_AraC-typ_CS"/>
</dbReference>
<name>A0ABW4JL47_9BACL</name>
<evidence type="ECO:0000256" key="2">
    <source>
        <dbReference type="ARBA" id="ARBA00023125"/>
    </source>
</evidence>
<dbReference type="InterPro" id="IPR009057">
    <property type="entry name" value="Homeodomain-like_sf"/>
</dbReference>
<sequence>MDPSQREFWTTYIAKAQLDLSIAAYTKVPRTWREHDYVPDFNKFYFVIEGEGYLKIGEQQFYPKPGQLYLLPAGVIQSYATINQNTFGKYWCHFSAKVEDSHLFRLIKTPCFIDVADVDELREKFEQLMFWQKQEKLTARIRINAILLEIIALFIEQADPVEINTHTVASLEKIHTVLEYIEEHLADKLTVEELAQHAHFHPNYFIRVFKNTTGLSPIQYVNRMRVEKAKQMLTATPLNVLSIATHLGMEIAYFSRMFKEHTGFAPTDYRELFTKSATNGDLEDW</sequence>
<dbReference type="RefSeq" id="WP_377943777.1">
    <property type="nucleotide sequence ID" value="NZ_JBHUCX010000035.1"/>
</dbReference>
<dbReference type="PROSITE" id="PS01124">
    <property type="entry name" value="HTH_ARAC_FAMILY_2"/>
    <property type="match status" value="1"/>
</dbReference>
<keyword evidence="2" id="KW-0238">DNA-binding</keyword>
<reference evidence="6" key="1">
    <citation type="journal article" date="2019" name="Int. J. Syst. Evol. Microbiol.">
        <title>The Global Catalogue of Microorganisms (GCM) 10K type strain sequencing project: providing services to taxonomists for standard genome sequencing and annotation.</title>
        <authorList>
            <consortium name="The Broad Institute Genomics Platform"/>
            <consortium name="The Broad Institute Genome Sequencing Center for Infectious Disease"/>
            <person name="Wu L."/>
            <person name="Ma J."/>
        </authorList>
    </citation>
    <scope>NUCLEOTIDE SEQUENCE [LARGE SCALE GENOMIC DNA]</scope>
    <source>
        <strain evidence="6">CGMCC 1.12286</strain>
    </source>
</reference>
<evidence type="ECO:0000256" key="3">
    <source>
        <dbReference type="ARBA" id="ARBA00023163"/>
    </source>
</evidence>
<protein>
    <submittedName>
        <fullName evidence="5">AraC family transcriptional regulator</fullName>
    </submittedName>
</protein>
<dbReference type="InterPro" id="IPR003313">
    <property type="entry name" value="AraC-bd"/>
</dbReference>
<evidence type="ECO:0000256" key="1">
    <source>
        <dbReference type="ARBA" id="ARBA00023015"/>
    </source>
</evidence>
<dbReference type="Pfam" id="PF02311">
    <property type="entry name" value="AraC_binding"/>
    <property type="match status" value="1"/>
</dbReference>
<comment type="caution">
    <text evidence="5">The sequence shown here is derived from an EMBL/GenBank/DDBJ whole genome shotgun (WGS) entry which is preliminary data.</text>
</comment>
<organism evidence="5 6">
    <name type="scientific">Alicyclobacillus fodiniaquatilis</name>
    <dbReference type="NCBI Taxonomy" id="1661150"/>
    <lineage>
        <taxon>Bacteria</taxon>
        <taxon>Bacillati</taxon>
        <taxon>Bacillota</taxon>
        <taxon>Bacilli</taxon>
        <taxon>Bacillales</taxon>
        <taxon>Alicyclobacillaceae</taxon>
        <taxon>Alicyclobacillus</taxon>
    </lineage>
</organism>
<dbReference type="PROSITE" id="PS00041">
    <property type="entry name" value="HTH_ARAC_FAMILY_1"/>
    <property type="match status" value="1"/>
</dbReference>
<evidence type="ECO:0000313" key="6">
    <source>
        <dbReference type="Proteomes" id="UP001597079"/>
    </source>
</evidence>
<dbReference type="SUPFAM" id="SSF46689">
    <property type="entry name" value="Homeodomain-like"/>
    <property type="match status" value="2"/>
</dbReference>
<dbReference type="SUPFAM" id="SSF51215">
    <property type="entry name" value="Regulatory protein AraC"/>
    <property type="match status" value="1"/>
</dbReference>
<dbReference type="InterPro" id="IPR018060">
    <property type="entry name" value="HTH_AraC"/>
</dbReference>
<dbReference type="EMBL" id="JBHUCX010000035">
    <property type="protein sequence ID" value="MFD1675895.1"/>
    <property type="molecule type" value="Genomic_DNA"/>
</dbReference>